<protein>
    <submittedName>
        <fullName evidence="7">Delta(3,5)-Delta(2,4)-dienoyl-CoA isomerase, mitochondrial</fullName>
    </submittedName>
</protein>
<dbReference type="Gene3D" id="3.90.226.10">
    <property type="entry name" value="2-enoyl-CoA Hydratase, Chain A, domain 1"/>
    <property type="match status" value="1"/>
</dbReference>
<dbReference type="InterPro" id="IPR014748">
    <property type="entry name" value="Enoyl-CoA_hydra_C"/>
</dbReference>
<dbReference type="InterPro" id="IPR001753">
    <property type="entry name" value="Enoyl-CoA_hydra/iso"/>
</dbReference>
<dbReference type="InterPro" id="IPR029045">
    <property type="entry name" value="ClpP/crotonase-like_dom_sf"/>
</dbReference>
<organism evidence="6 7">
    <name type="scientific">Steinernema glaseri</name>
    <dbReference type="NCBI Taxonomy" id="37863"/>
    <lineage>
        <taxon>Eukaryota</taxon>
        <taxon>Metazoa</taxon>
        <taxon>Ecdysozoa</taxon>
        <taxon>Nematoda</taxon>
        <taxon>Chromadorea</taxon>
        <taxon>Rhabditida</taxon>
        <taxon>Tylenchina</taxon>
        <taxon>Panagrolaimomorpha</taxon>
        <taxon>Strongyloidoidea</taxon>
        <taxon>Steinernematidae</taxon>
        <taxon>Steinernema</taxon>
    </lineage>
</organism>
<dbReference type="PANTHER" id="PTHR43149">
    <property type="entry name" value="ENOYL-COA HYDRATASE"/>
    <property type="match status" value="1"/>
</dbReference>
<evidence type="ECO:0000256" key="5">
    <source>
        <dbReference type="ARBA" id="ARBA00023235"/>
    </source>
</evidence>
<dbReference type="AlphaFoldDB" id="A0A1I7ZUD1"/>
<dbReference type="InterPro" id="IPR045002">
    <property type="entry name" value="Ech1-like"/>
</dbReference>
<dbReference type="UniPathway" id="UPA00659"/>
<dbReference type="PANTHER" id="PTHR43149:SF1">
    <property type="entry name" value="DELTA(3,5)-DELTA(2,4)-DIENOYL-COA ISOMERASE, MITOCHONDRIAL"/>
    <property type="match status" value="1"/>
</dbReference>
<dbReference type="FunFam" id="1.10.12.10:FF:000004">
    <property type="entry name" value="Delta3,5-delta2,4-dienoyl-CoA isomerase"/>
    <property type="match status" value="1"/>
</dbReference>
<accession>A0A1I7ZUD1</accession>
<dbReference type="WBParaSite" id="L893_g29711.t1">
    <property type="protein sequence ID" value="L893_g29711.t1"/>
    <property type="gene ID" value="L893_g29711"/>
</dbReference>
<evidence type="ECO:0000313" key="7">
    <source>
        <dbReference type="WBParaSite" id="L893_g29711.t1"/>
    </source>
</evidence>
<proteinExistence type="inferred from homology"/>
<reference evidence="7" key="1">
    <citation type="submission" date="2016-11" db="UniProtKB">
        <authorList>
            <consortium name="WormBaseParasite"/>
        </authorList>
    </citation>
    <scope>IDENTIFICATION</scope>
</reference>
<name>A0A1I7ZUD1_9BILA</name>
<dbReference type="GO" id="GO:0051750">
    <property type="term" value="F:delta(3,5)-delta(2,4)-dienoyl-CoA isomerase activity"/>
    <property type="evidence" value="ECO:0007669"/>
    <property type="project" value="TreeGrafter"/>
</dbReference>
<keyword evidence="3" id="KW-0276">Fatty acid metabolism</keyword>
<evidence type="ECO:0000256" key="4">
    <source>
        <dbReference type="ARBA" id="ARBA00023098"/>
    </source>
</evidence>
<dbReference type="GO" id="GO:0005739">
    <property type="term" value="C:mitochondrion"/>
    <property type="evidence" value="ECO:0007669"/>
    <property type="project" value="TreeGrafter"/>
</dbReference>
<evidence type="ECO:0000256" key="1">
    <source>
        <dbReference type="ARBA" id="ARBA00005005"/>
    </source>
</evidence>
<dbReference type="Gene3D" id="1.10.12.10">
    <property type="entry name" value="Lyase 2-enoyl-coa Hydratase, Chain A, domain 2"/>
    <property type="match status" value="1"/>
</dbReference>
<keyword evidence="5" id="KW-0413">Isomerase</keyword>
<evidence type="ECO:0000256" key="3">
    <source>
        <dbReference type="ARBA" id="ARBA00022832"/>
    </source>
</evidence>
<dbReference type="CDD" id="cd06558">
    <property type="entry name" value="crotonase-like"/>
    <property type="match status" value="1"/>
</dbReference>
<dbReference type="Pfam" id="PF00378">
    <property type="entry name" value="ECH_1"/>
    <property type="match status" value="1"/>
</dbReference>
<evidence type="ECO:0000256" key="2">
    <source>
        <dbReference type="ARBA" id="ARBA00005254"/>
    </source>
</evidence>
<keyword evidence="4" id="KW-0443">Lipid metabolism</keyword>
<comment type="pathway">
    <text evidence="1">Lipid metabolism; fatty acid beta-oxidation.</text>
</comment>
<keyword evidence="6" id="KW-1185">Reference proteome</keyword>
<evidence type="ECO:0000313" key="6">
    <source>
        <dbReference type="Proteomes" id="UP000095287"/>
    </source>
</evidence>
<comment type="similarity">
    <text evidence="2">Belongs to the enoyl-CoA hydratase/isomerase family.</text>
</comment>
<sequence length="177" mass="19401">MWPERRGRSCPKPVIAAIHGHCLGAGVDLIAACDIRWASKEAIFSIKEVDIGLSADVGSINRLPKSCGNNSWVRELAFSARNFGAQEALQNGLLSRVFESPEECLQASLKLASELSKKSPVAVQGTKVNLNYSRDHTVKESLEYIALWNQSQLFTEDIPKSVMAAVTKSQPPMYAKL</sequence>
<dbReference type="GO" id="GO:0006635">
    <property type="term" value="P:fatty acid beta-oxidation"/>
    <property type="evidence" value="ECO:0007669"/>
    <property type="project" value="UniProtKB-UniPathway"/>
</dbReference>
<dbReference type="SUPFAM" id="SSF52096">
    <property type="entry name" value="ClpP/crotonase"/>
    <property type="match status" value="1"/>
</dbReference>
<dbReference type="Proteomes" id="UP000095287">
    <property type="component" value="Unplaced"/>
</dbReference>